<keyword evidence="8" id="KW-0547">Nucleotide-binding</keyword>
<keyword evidence="18" id="KW-1185">Reference proteome</keyword>
<dbReference type="CDD" id="cd06225">
    <property type="entry name" value="HAMP"/>
    <property type="match status" value="1"/>
</dbReference>
<keyword evidence="12" id="KW-0902">Two-component regulatory system</keyword>
<comment type="caution">
    <text evidence="17">The sequence shown here is derived from an EMBL/GenBank/DDBJ whole genome shotgun (WGS) entry which is preliminary data.</text>
</comment>
<evidence type="ECO:0000256" key="12">
    <source>
        <dbReference type="ARBA" id="ARBA00023012"/>
    </source>
</evidence>
<dbReference type="SMART" id="SM00388">
    <property type="entry name" value="HisKA"/>
    <property type="match status" value="1"/>
</dbReference>
<dbReference type="PROSITE" id="PS50885">
    <property type="entry name" value="HAMP"/>
    <property type="match status" value="1"/>
</dbReference>
<dbReference type="RefSeq" id="WP_310501938.1">
    <property type="nucleotide sequence ID" value="NZ_JAVDSB010000017.1"/>
</dbReference>
<evidence type="ECO:0000256" key="8">
    <source>
        <dbReference type="ARBA" id="ARBA00022741"/>
    </source>
</evidence>
<dbReference type="InterPro" id="IPR003594">
    <property type="entry name" value="HATPase_dom"/>
</dbReference>
<dbReference type="PROSITE" id="PS50109">
    <property type="entry name" value="HIS_KIN"/>
    <property type="match status" value="1"/>
</dbReference>
<evidence type="ECO:0000259" key="15">
    <source>
        <dbReference type="PROSITE" id="PS50109"/>
    </source>
</evidence>
<keyword evidence="5" id="KW-0597">Phosphoprotein</keyword>
<keyword evidence="4" id="KW-1003">Cell membrane</keyword>
<keyword evidence="13 14" id="KW-0472">Membrane</keyword>
<dbReference type="InterPro" id="IPR050428">
    <property type="entry name" value="TCS_sensor_his_kinase"/>
</dbReference>
<dbReference type="SUPFAM" id="SSF158472">
    <property type="entry name" value="HAMP domain-like"/>
    <property type="match status" value="1"/>
</dbReference>
<evidence type="ECO:0000256" key="1">
    <source>
        <dbReference type="ARBA" id="ARBA00000085"/>
    </source>
</evidence>
<feature type="domain" description="Histidine kinase" evidence="15">
    <location>
        <begin position="267"/>
        <end position="493"/>
    </location>
</feature>
<dbReference type="InterPro" id="IPR003661">
    <property type="entry name" value="HisK_dim/P_dom"/>
</dbReference>
<evidence type="ECO:0000256" key="4">
    <source>
        <dbReference type="ARBA" id="ARBA00022475"/>
    </source>
</evidence>
<evidence type="ECO:0000256" key="6">
    <source>
        <dbReference type="ARBA" id="ARBA00022679"/>
    </source>
</evidence>
<proteinExistence type="predicted"/>
<reference evidence="17 18" key="1">
    <citation type="submission" date="2023-07" db="EMBL/GenBank/DDBJ databases">
        <title>Sorghum-associated microbial communities from plants grown in Nebraska, USA.</title>
        <authorList>
            <person name="Schachtman D."/>
        </authorList>
    </citation>
    <scope>NUCLEOTIDE SEQUENCE [LARGE SCALE GENOMIC DNA]</scope>
    <source>
        <strain evidence="17 18">CC258</strain>
    </source>
</reference>
<dbReference type="SUPFAM" id="SSF47384">
    <property type="entry name" value="Homodimeric domain of signal transducing histidine kinase"/>
    <property type="match status" value="1"/>
</dbReference>
<evidence type="ECO:0000256" key="13">
    <source>
        <dbReference type="ARBA" id="ARBA00023136"/>
    </source>
</evidence>
<evidence type="ECO:0000256" key="3">
    <source>
        <dbReference type="ARBA" id="ARBA00012438"/>
    </source>
</evidence>
<keyword evidence="9 17" id="KW-0418">Kinase</keyword>
<dbReference type="InterPro" id="IPR004358">
    <property type="entry name" value="Sig_transdc_His_kin-like_C"/>
</dbReference>
<evidence type="ECO:0000256" key="2">
    <source>
        <dbReference type="ARBA" id="ARBA00004651"/>
    </source>
</evidence>
<name>A0ABU1P4M1_9BACL</name>
<evidence type="ECO:0000259" key="16">
    <source>
        <dbReference type="PROSITE" id="PS50885"/>
    </source>
</evidence>
<evidence type="ECO:0000313" key="17">
    <source>
        <dbReference type="EMBL" id="MDR6554509.1"/>
    </source>
</evidence>
<dbReference type="PANTHER" id="PTHR45436">
    <property type="entry name" value="SENSOR HISTIDINE KINASE YKOH"/>
    <property type="match status" value="1"/>
</dbReference>
<evidence type="ECO:0000256" key="11">
    <source>
        <dbReference type="ARBA" id="ARBA00022989"/>
    </source>
</evidence>
<dbReference type="CDD" id="cd00075">
    <property type="entry name" value="HATPase"/>
    <property type="match status" value="1"/>
</dbReference>
<evidence type="ECO:0000313" key="18">
    <source>
        <dbReference type="Proteomes" id="UP001267290"/>
    </source>
</evidence>
<dbReference type="PANTHER" id="PTHR45436:SF5">
    <property type="entry name" value="SENSOR HISTIDINE KINASE TRCS"/>
    <property type="match status" value="1"/>
</dbReference>
<feature type="domain" description="HAMP" evidence="16">
    <location>
        <begin position="198"/>
        <end position="252"/>
    </location>
</feature>
<dbReference type="SUPFAM" id="SSF55874">
    <property type="entry name" value="ATPase domain of HSP90 chaperone/DNA topoisomerase II/histidine kinase"/>
    <property type="match status" value="1"/>
</dbReference>
<dbReference type="GO" id="GO:0016301">
    <property type="term" value="F:kinase activity"/>
    <property type="evidence" value="ECO:0007669"/>
    <property type="project" value="UniProtKB-KW"/>
</dbReference>
<organism evidence="17 18">
    <name type="scientific">Paenibacillus qinlingensis</name>
    <dbReference type="NCBI Taxonomy" id="1837343"/>
    <lineage>
        <taxon>Bacteria</taxon>
        <taxon>Bacillati</taxon>
        <taxon>Bacillota</taxon>
        <taxon>Bacilli</taxon>
        <taxon>Bacillales</taxon>
        <taxon>Paenibacillaceae</taxon>
        <taxon>Paenibacillus</taxon>
    </lineage>
</organism>
<dbReference type="InterPro" id="IPR005467">
    <property type="entry name" value="His_kinase_dom"/>
</dbReference>
<dbReference type="Gene3D" id="3.30.565.10">
    <property type="entry name" value="Histidine kinase-like ATPase, C-terminal domain"/>
    <property type="match status" value="1"/>
</dbReference>
<dbReference type="PRINTS" id="PR00344">
    <property type="entry name" value="BCTRLSENSOR"/>
</dbReference>
<dbReference type="CDD" id="cd00082">
    <property type="entry name" value="HisKA"/>
    <property type="match status" value="1"/>
</dbReference>
<sequence length="497" mass="56512">MSLRLRLTLWYSGILAITMLLFGIVLYFFLNYFLYDQIRQDVKREAVNSSSRIQKSIALSQKGLVVDLELESRDFFTTNTFLQLYNIALKSYNRSQNLQYYDQTLPMDQSIIDKLQRQVDKQEDEVGLFQKTKILGQDFLIYNLGIISDNQGKLIGVLQSAVPIGSYERTAVTLRYTLIIWAILTIIVAASLGWFLARKALKPIERVIDAANQIESGDDLEKRIHYDGPLDEIGRLTNTINGMLSRIQITYVELDEAYRAQRRFVSDASHELRTPLTTIRGNVDLLEKMWKQTSGTKALATPEQVQMSLEAMHDIAGEAQRMSRLVNDLLALARADAGVLMEKQPIEFKPLVHEVVRRAQLLEHTAEWQVGNLDALEDAIVQGNRDYLQQLLFIFIENAFKYTPAGTVSIEAIRRNTFIGIRISDTGIGMDKEDIPHIFDRFYRADLSRGVTTGTGLGLSIAKWIIDEHDGSVEVTTRKDEGSTFLIWIPANFPHAI</sequence>
<dbReference type="InterPro" id="IPR036890">
    <property type="entry name" value="HATPase_C_sf"/>
</dbReference>
<evidence type="ECO:0000256" key="10">
    <source>
        <dbReference type="ARBA" id="ARBA00022840"/>
    </source>
</evidence>
<feature type="transmembrane region" description="Helical" evidence="14">
    <location>
        <begin position="176"/>
        <end position="197"/>
    </location>
</feature>
<evidence type="ECO:0000256" key="5">
    <source>
        <dbReference type="ARBA" id="ARBA00022553"/>
    </source>
</evidence>
<accession>A0ABU1P4M1</accession>
<dbReference type="Proteomes" id="UP001267290">
    <property type="component" value="Unassembled WGS sequence"/>
</dbReference>
<protein>
    <recommendedName>
        <fullName evidence="3">histidine kinase</fullName>
        <ecNumber evidence="3">2.7.13.3</ecNumber>
    </recommendedName>
</protein>
<keyword evidence="10" id="KW-0067">ATP-binding</keyword>
<dbReference type="SMART" id="SM00387">
    <property type="entry name" value="HATPase_c"/>
    <property type="match status" value="1"/>
</dbReference>
<dbReference type="Gene3D" id="6.10.340.10">
    <property type="match status" value="1"/>
</dbReference>
<comment type="catalytic activity">
    <reaction evidence="1">
        <text>ATP + protein L-histidine = ADP + protein N-phospho-L-histidine.</text>
        <dbReference type="EC" id="2.7.13.3"/>
    </reaction>
</comment>
<keyword evidence="7 14" id="KW-0812">Transmembrane</keyword>
<evidence type="ECO:0000256" key="7">
    <source>
        <dbReference type="ARBA" id="ARBA00022692"/>
    </source>
</evidence>
<keyword evidence="6" id="KW-0808">Transferase</keyword>
<feature type="transmembrane region" description="Helical" evidence="14">
    <location>
        <begin position="12"/>
        <end position="34"/>
    </location>
</feature>
<dbReference type="Pfam" id="PF00672">
    <property type="entry name" value="HAMP"/>
    <property type="match status" value="1"/>
</dbReference>
<dbReference type="Pfam" id="PF02518">
    <property type="entry name" value="HATPase_c"/>
    <property type="match status" value="1"/>
</dbReference>
<evidence type="ECO:0000256" key="9">
    <source>
        <dbReference type="ARBA" id="ARBA00022777"/>
    </source>
</evidence>
<evidence type="ECO:0000256" key="14">
    <source>
        <dbReference type="SAM" id="Phobius"/>
    </source>
</evidence>
<dbReference type="InterPro" id="IPR003660">
    <property type="entry name" value="HAMP_dom"/>
</dbReference>
<dbReference type="EC" id="2.7.13.3" evidence="3"/>
<gene>
    <name evidence="17" type="ORF">J2736_005739</name>
</gene>
<dbReference type="InterPro" id="IPR036097">
    <property type="entry name" value="HisK_dim/P_sf"/>
</dbReference>
<dbReference type="EMBL" id="JAVDSB010000017">
    <property type="protein sequence ID" value="MDR6554509.1"/>
    <property type="molecule type" value="Genomic_DNA"/>
</dbReference>
<dbReference type="SMART" id="SM00304">
    <property type="entry name" value="HAMP"/>
    <property type="match status" value="1"/>
</dbReference>
<comment type="subcellular location">
    <subcellularLocation>
        <location evidence="2">Cell membrane</location>
        <topology evidence="2">Multi-pass membrane protein</topology>
    </subcellularLocation>
</comment>
<dbReference type="Pfam" id="PF00512">
    <property type="entry name" value="HisKA"/>
    <property type="match status" value="1"/>
</dbReference>
<dbReference type="Gene3D" id="1.10.287.130">
    <property type="match status" value="1"/>
</dbReference>
<keyword evidence="11 14" id="KW-1133">Transmembrane helix</keyword>